<organism evidence="1 2">
    <name type="scientific">Deinococcus indicus</name>
    <dbReference type="NCBI Taxonomy" id="223556"/>
    <lineage>
        <taxon>Bacteria</taxon>
        <taxon>Thermotogati</taxon>
        <taxon>Deinococcota</taxon>
        <taxon>Deinococci</taxon>
        <taxon>Deinococcales</taxon>
        <taxon>Deinococcaceae</taxon>
        <taxon>Deinococcus</taxon>
    </lineage>
</organism>
<evidence type="ECO:0008006" key="3">
    <source>
        <dbReference type="Google" id="ProtNLM"/>
    </source>
</evidence>
<dbReference type="RefSeq" id="WP_088246594.1">
    <property type="nucleotide sequence ID" value="NZ_NHMK01000001.1"/>
</dbReference>
<dbReference type="Pfam" id="PF14907">
    <property type="entry name" value="NTP_transf_5"/>
    <property type="match status" value="1"/>
</dbReference>
<dbReference type="AlphaFoldDB" id="A0A2D0A8H7"/>
<dbReference type="Proteomes" id="UP000197208">
    <property type="component" value="Unassembled WGS sequence"/>
</dbReference>
<evidence type="ECO:0000313" key="2">
    <source>
        <dbReference type="Proteomes" id="UP000197208"/>
    </source>
</evidence>
<keyword evidence="2" id="KW-1185">Reference proteome</keyword>
<name>A0A2D0A8H7_9DEIO</name>
<proteinExistence type="predicted"/>
<accession>A0A2D0A8H7</accession>
<dbReference type="InterPro" id="IPR039498">
    <property type="entry name" value="NTP_transf_5"/>
</dbReference>
<evidence type="ECO:0000313" key="1">
    <source>
        <dbReference type="EMBL" id="OWL99221.1"/>
    </source>
</evidence>
<dbReference type="EMBL" id="NHMK01000001">
    <property type="protein sequence ID" value="OWL99221.1"/>
    <property type="molecule type" value="Genomic_DNA"/>
</dbReference>
<protein>
    <recommendedName>
        <fullName evidence="3">Nucleotidyltransferase family protein</fullName>
    </recommendedName>
</protein>
<reference evidence="1 2" key="1">
    <citation type="submission" date="2017-05" db="EMBL/GenBank/DDBJ databases">
        <title>De novo genome assembly of Deniococcus indicus strain DR1.</title>
        <authorList>
            <person name="Chauhan D."/>
            <person name="Yennamalli R.M."/>
            <person name="Priyadarshini R."/>
        </authorList>
    </citation>
    <scope>NUCLEOTIDE SEQUENCE [LARGE SCALE GENOMIC DNA]</scope>
    <source>
        <strain evidence="1 2">DR1</strain>
    </source>
</reference>
<feature type="non-terminal residue" evidence="1">
    <location>
        <position position="1"/>
    </location>
</feature>
<gene>
    <name evidence="1" type="ORF">CBQ26_00130</name>
</gene>
<comment type="caution">
    <text evidence="1">The sequence shown here is derived from an EMBL/GenBank/DDBJ whole genome shotgun (WGS) entry which is preliminary data.</text>
</comment>
<dbReference type="OrthoDB" id="60336at2"/>
<sequence length="366" mass="41360">VRDLLHAWQAEAIPFLLTKGFALAEFEYSSPAARYYGDVDIVLPEAHATVTRAVHLALARGWRTDGQYADPRLWTHETAHLFSPSGHTRIDLHRFIVSWTAGNQRRTREVTRQVWQRSRPQNWQGVTVRRPDPLDQAVATLILARTWGGDAGGLKPADYPDLAQLKRNHDLTEADLLGRARTLDGDHTFRAFLKVCSPWQQVFAFGERQTRRTLGVAPVRDGVMTPLDLWRTRLFVLPGQLKVMPSVFTQVRAGLRGARTGEVVEPASAGRNAHPPSPVPLVAAGRWVMRLHRPGVASDSLQREYAFVTFQILRARGVEVFLVKGCDPQSGESRFWVEDGRGVPDWYGDPRVRQTHPEVQRWPARE</sequence>